<evidence type="ECO:0000256" key="9">
    <source>
        <dbReference type="ARBA" id="ARBA00022840"/>
    </source>
</evidence>
<evidence type="ECO:0000256" key="8">
    <source>
        <dbReference type="ARBA" id="ARBA00022777"/>
    </source>
</evidence>
<dbReference type="SUPFAM" id="SSF56112">
    <property type="entry name" value="Protein kinase-like (PK-like)"/>
    <property type="match status" value="1"/>
</dbReference>
<dbReference type="GO" id="GO:0004674">
    <property type="term" value="F:protein serine/threonine kinase activity"/>
    <property type="evidence" value="ECO:0007669"/>
    <property type="project" value="UniProtKB-KW"/>
</dbReference>
<evidence type="ECO:0000256" key="1">
    <source>
        <dbReference type="ARBA" id="ARBA00004479"/>
    </source>
</evidence>
<dbReference type="FunFam" id="1.10.510.10:FF:001023">
    <property type="entry name" value="Os07g0541700 protein"/>
    <property type="match status" value="1"/>
</dbReference>
<proteinExistence type="predicted"/>
<keyword evidence="7" id="KW-0547">Nucleotide-binding</keyword>
<dbReference type="GO" id="GO:0016020">
    <property type="term" value="C:membrane"/>
    <property type="evidence" value="ECO:0007669"/>
    <property type="project" value="UniProtKB-SubCell"/>
</dbReference>
<evidence type="ECO:0000256" key="12">
    <source>
        <dbReference type="ARBA" id="ARBA00023180"/>
    </source>
</evidence>
<keyword evidence="3" id="KW-0723">Serine/threonine-protein kinase</keyword>
<evidence type="ECO:0000256" key="2">
    <source>
        <dbReference type="ARBA" id="ARBA00012513"/>
    </source>
</evidence>
<dbReference type="InterPro" id="IPR000719">
    <property type="entry name" value="Prot_kinase_dom"/>
</dbReference>
<keyword evidence="9" id="KW-0067">ATP-binding</keyword>
<dbReference type="Gene3D" id="1.10.510.10">
    <property type="entry name" value="Transferase(Phosphotransferase) domain 1"/>
    <property type="match status" value="1"/>
</dbReference>
<evidence type="ECO:0000259" key="15">
    <source>
        <dbReference type="PROSITE" id="PS50011"/>
    </source>
</evidence>
<comment type="caution">
    <text evidence="16">The sequence shown here is derived from an EMBL/GenBank/DDBJ whole genome shotgun (WGS) entry which is preliminary data.</text>
</comment>
<comment type="catalytic activity">
    <reaction evidence="13">
        <text>L-threonyl-[protein] + ATP = O-phospho-L-threonyl-[protein] + ADP + H(+)</text>
        <dbReference type="Rhea" id="RHEA:46608"/>
        <dbReference type="Rhea" id="RHEA-COMP:11060"/>
        <dbReference type="Rhea" id="RHEA-COMP:11605"/>
        <dbReference type="ChEBI" id="CHEBI:15378"/>
        <dbReference type="ChEBI" id="CHEBI:30013"/>
        <dbReference type="ChEBI" id="CHEBI:30616"/>
        <dbReference type="ChEBI" id="CHEBI:61977"/>
        <dbReference type="ChEBI" id="CHEBI:456216"/>
        <dbReference type="EC" id="2.7.11.1"/>
    </reaction>
</comment>
<evidence type="ECO:0000256" key="7">
    <source>
        <dbReference type="ARBA" id="ARBA00022741"/>
    </source>
</evidence>
<evidence type="ECO:0000256" key="5">
    <source>
        <dbReference type="ARBA" id="ARBA00022692"/>
    </source>
</evidence>
<evidence type="ECO:0000256" key="3">
    <source>
        <dbReference type="ARBA" id="ARBA00022527"/>
    </source>
</evidence>
<dbReference type="InterPro" id="IPR008271">
    <property type="entry name" value="Ser/Thr_kinase_AS"/>
</dbReference>
<evidence type="ECO:0000313" key="16">
    <source>
        <dbReference type="EMBL" id="KAF0899529.1"/>
    </source>
</evidence>
<sequence length="143" mass="16312">MPNSSLKRYLFLDLDDDQQRLGFDKLFHITVSAVKAIQYLHDEASASTPPNGSLERYLFLDLDDDQQRLGFNKLFHIAVGTAKAIRYLHDECTRRIIHYDIKPGNVLLDEEFEPKVSDFGLARLCDREKTHLTMTGGGRGFAP</sequence>
<dbReference type="OrthoDB" id="678353at2759"/>
<protein>
    <recommendedName>
        <fullName evidence="2">non-specific serine/threonine protein kinase</fullName>
        <ecNumber evidence="2">2.7.11.1</ecNumber>
    </recommendedName>
</protein>
<comment type="subcellular location">
    <subcellularLocation>
        <location evidence="1">Membrane</location>
        <topology evidence="1">Single-pass type I membrane protein</topology>
    </subcellularLocation>
</comment>
<dbReference type="PROSITE" id="PS50011">
    <property type="entry name" value="PROTEIN_KINASE_DOM"/>
    <property type="match status" value="1"/>
</dbReference>
<dbReference type="EMBL" id="SPHZ02000009">
    <property type="protein sequence ID" value="KAF0899529.1"/>
    <property type="molecule type" value="Genomic_DNA"/>
</dbReference>
<feature type="domain" description="Protein kinase" evidence="15">
    <location>
        <begin position="1"/>
        <end position="143"/>
    </location>
</feature>
<dbReference type="EC" id="2.7.11.1" evidence="2"/>
<name>A0A6G1CH72_9ORYZ</name>
<evidence type="ECO:0000256" key="11">
    <source>
        <dbReference type="ARBA" id="ARBA00023136"/>
    </source>
</evidence>
<keyword evidence="12" id="KW-0325">Glycoprotein</keyword>
<dbReference type="PROSITE" id="PS00108">
    <property type="entry name" value="PROTEIN_KINASE_ST"/>
    <property type="match status" value="1"/>
</dbReference>
<dbReference type="Proteomes" id="UP000479710">
    <property type="component" value="Unassembled WGS sequence"/>
</dbReference>
<evidence type="ECO:0000256" key="10">
    <source>
        <dbReference type="ARBA" id="ARBA00022989"/>
    </source>
</evidence>
<keyword evidence="11" id="KW-0472">Membrane</keyword>
<dbReference type="AlphaFoldDB" id="A0A6G1CH72"/>
<keyword evidence="10" id="KW-1133">Transmembrane helix</keyword>
<reference evidence="16 17" key="1">
    <citation type="submission" date="2019-11" db="EMBL/GenBank/DDBJ databases">
        <title>Whole genome sequence of Oryza granulata.</title>
        <authorList>
            <person name="Li W."/>
        </authorList>
    </citation>
    <scope>NUCLEOTIDE SEQUENCE [LARGE SCALE GENOMIC DNA]</scope>
    <source>
        <strain evidence="17">cv. Menghai</strain>
        <tissue evidence="16">Leaf</tissue>
    </source>
</reference>
<organism evidence="16 17">
    <name type="scientific">Oryza meyeriana var. granulata</name>
    <dbReference type="NCBI Taxonomy" id="110450"/>
    <lineage>
        <taxon>Eukaryota</taxon>
        <taxon>Viridiplantae</taxon>
        <taxon>Streptophyta</taxon>
        <taxon>Embryophyta</taxon>
        <taxon>Tracheophyta</taxon>
        <taxon>Spermatophyta</taxon>
        <taxon>Magnoliopsida</taxon>
        <taxon>Liliopsida</taxon>
        <taxon>Poales</taxon>
        <taxon>Poaceae</taxon>
        <taxon>BOP clade</taxon>
        <taxon>Oryzoideae</taxon>
        <taxon>Oryzeae</taxon>
        <taxon>Oryzinae</taxon>
        <taxon>Oryza</taxon>
        <taxon>Oryza meyeriana</taxon>
    </lineage>
</organism>
<evidence type="ECO:0000256" key="4">
    <source>
        <dbReference type="ARBA" id="ARBA00022679"/>
    </source>
</evidence>
<accession>A0A6G1CH72</accession>
<keyword evidence="6" id="KW-0732">Signal</keyword>
<keyword evidence="5" id="KW-0812">Transmembrane</keyword>
<evidence type="ECO:0000256" key="13">
    <source>
        <dbReference type="ARBA" id="ARBA00047899"/>
    </source>
</evidence>
<keyword evidence="17" id="KW-1185">Reference proteome</keyword>
<evidence type="ECO:0000256" key="6">
    <source>
        <dbReference type="ARBA" id="ARBA00022729"/>
    </source>
</evidence>
<dbReference type="InterPro" id="IPR011009">
    <property type="entry name" value="Kinase-like_dom_sf"/>
</dbReference>
<dbReference type="Pfam" id="PF00069">
    <property type="entry name" value="Pkinase"/>
    <property type="match status" value="1"/>
</dbReference>
<dbReference type="PANTHER" id="PTHR27009">
    <property type="entry name" value="RUST RESISTANCE KINASE LR10-RELATED"/>
    <property type="match status" value="1"/>
</dbReference>
<dbReference type="GO" id="GO:0005524">
    <property type="term" value="F:ATP binding"/>
    <property type="evidence" value="ECO:0007669"/>
    <property type="project" value="UniProtKB-KW"/>
</dbReference>
<keyword evidence="4" id="KW-0808">Transferase</keyword>
<keyword evidence="8" id="KW-0418">Kinase</keyword>
<comment type="catalytic activity">
    <reaction evidence="14">
        <text>L-seryl-[protein] + ATP = O-phospho-L-seryl-[protein] + ADP + H(+)</text>
        <dbReference type="Rhea" id="RHEA:17989"/>
        <dbReference type="Rhea" id="RHEA-COMP:9863"/>
        <dbReference type="Rhea" id="RHEA-COMP:11604"/>
        <dbReference type="ChEBI" id="CHEBI:15378"/>
        <dbReference type="ChEBI" id="CHEBI:29999"/>
        <dbReference type="ChEBI" id="CHEBI:30616"/>
        <dbReference type="ChEBI" id="CHEBI:83421"/>
        <dbReference type="ChEBI" id="CHEBI:456216"/>
        <dbReference type="EC" id="2.7.11.1"/>
    </reaction>
</comment>
<evidence type="ECO:0000313" key="17">
    <source>
        <dbReference type="Proteomes" id="UP000479710"/>
    </source>
</evidence>
<gene>
    <name evidence="16" type="ORF">E2562_020740</name>
</gene>
<evidence type="ECO:0000256" key="14">
    <source>
        <dbReference type="ARBA" id="ARBA00048679"/>
    </source>
</evidence>
<dbReference type="InterPro" id="IPR045874">
    <property type="entry name" value="LRK10/LRL21-25-like"/>
</dbReference>